<keyword evidence="4" id="KW-1185">Reference proteome</keyword>
<sequence length="163" mass="18296">MNRDTITLVVLLLVIVASGSDIYMDLKQGVSMMHLIEETIVLTLAGLLLSWFSLSYKRQKRQIQELSQELLEARNQALPTNAALLEARHRLADLMAVQFEAWELSPSEKEVGMLLLKGLSLKEIALLRGTAEKTIRQQASAIYKKAGVVGRHGFAAWFIEDFL</sequence>
<evidence type="ECO:0000313" key="4">
    <source>
        <dbReference type="Proteomes" id="UP000596252"/>
    </source>
</evidence>
<evidence type="ECO:0000259" key="2">
    <source>
        <dbReference type="SMART" id="SM00421"/>
    </source>
</evidence>
<proteinExistence type="predicted"/>
<dbReference type="Proteomes" id="UP000596252">
    <property type="component" value="Chromosome"/>
</dbReference>
<dbReference type="SMART" id="SM00421">
    <property type="entry name" value="HTH_LUXR"/>
    <property type="match status" value="1"/>
</dbReference>
<evidence type="ECO:0000256" key="1">
    <source>
        <dbReference type="SAM" id="Phobius"/>
    </source>
</evidence>
<keyword evidence="3" id="KW-0238">DNA-binding</keyword>
<dbReference type="InterPro" id="IPR036388">
    <property type="entry name" value="WH-like_DNA-bd_sf"/>
</dbReference>
<dbReference type="RefSeq" id="WP_203324488.1">
    <property type="nucleotide sequence ID" value="NZ_CP069213.1"/>
</dbReference>
<protein>
    <submittedName>
        <fullName evidence="3">DNA-binding response regulator</fullName>
    </submittedName>
</protein>
<gene>
    <name evidence="3" type="ORF">JQC75_12945</name>
</gene>
<keyword evidence="1" id="KW-0472">Membrane</keyword>
<keyword evidence="1" id="KW-0812">Transmembrane</keyword>
<dbReference type="EMBL" id="CP069213">
    <property type="protein sequence ID" value="QRH00780.1"/>
    <property type="molecule type" value="Genomic_DNA"/>
</dbReference>
<dbReference type="InterPro" id="IPR000792">
    <property type="entry name" value="Tscrpt_reg_LuxR_C"/>
</dbReference>
<feature type="domain" description="HTH luxR-type" evidence="2">
    <location>
        <begin position="101"/>
        <end position="158"/>
    </location>
</feature>
<dbReference type="Gene3D" id="1.10.10.10">
    <property type="entry name" value="Winged helix-like DNA-binding domain superfamily/Winged helix DNA-binding domain"/>
    <property type="match status" value="1"/>
</dbReference>
<reference evidence="3 4" key="1">
    <citation type="journal article" date="2012" name="Antonie Van Leeuwenhoek">
        <title>Shewanella litorisediminis sp. nov., a gammaproteobacterium isolated from a tidal flat sediment.</title>
        <authorList>
            <person name="Lee M.H."/>
            <person name="Yoon J.H."/>
        </authorList>
    </citation>
    <scope>NUCLEOTIDE SEQUENCE [LARGE SCALE GENOMIC DNA]</scope>
    <source>
        <strain evidence="3 4">SMK1-12</strain>
    </source>
</reference>
<name>A0ABX7G0B9_9GAMM</name>
<evidence type="ECO:0000313" key="3">
    <source>
        <dbReference type="EMBL" id="QRH00780.1"/>
    </source>
</evidence>
<feature type="transmembrane region" description="Helical" evidence="1">
    <location>
        <begin position="35"/>
        <end position="54"/>
    </location>
</feature>
<dbReference type="InterPro" id="IPR016032">
    <property type="entry name" value="Sig_transdc_resp-reg_C-effctor"/>
</dbReference>
<organism evidence="3 4">
    <name type="scientific">Shewanella litorisediminis</name>
    <dbReference type="NCBI Taxonomy" id="1173586"/>
    <lineage>
        <taxon>Bacteria</taxon>
        <taxon>Pseudomonadati</taxon>
        <taxon>Pseudomonadota</taxon>
        <taxon>Gammaproteobacteria</taxon>
        <taxon>Alteromonadales</taxon>
        <taxon>Shewanellaceae</taxon>
        <taxon>Shewanella</taxon>
    </lineage>
</organism>
<dbReference type="GO" id="GO:0003677">
    <property type="term" value="F:DNA binding"/>
    <property type="evidence" value="ECO:0007669"/>
    <property type="project" value="UniProtKB-KW"/>
</dbReference>
<accession>A0ABX7G0B9</accession>
<keyword evidence="1" id="KW-1133">Transmembrane helix</keyword>
<dbReference type="SUPFAM" id="SSF46894">
    <property type="entry name" value="C-terminal effector domain of the bipartite response regulators"/>
    <property type="match status" value="1"/>
</dbReference>